<proteinExistence type="predicted"/>
<dbReference type="AlphaFoldDB" id="A0A1G2Q2D3"/>
<evidence type="ECO:0000313" key="2">
    <source>
        <dbReference type="EMBL" id="OHA54001.1"/>
    </source>
</evidence>
<comment type="caution">
    <text evidence="2">The sequence shown here is derived from an EMBL/GenBank/DDBJ whole genome shotgun (WGS) entry which is preliminary data.</text>
</comment>
<evidence type="ECO:0000256" key="1">
    <source>
        <dbReference type="SAM" id="Phobius"/>
    </source>
</evidence>
<sequence length="190" mass="20990">MAVSITPERMQSRGSAPSAFAIRTSGDLLFFASAVFLAMVFISWLGVAFLTTRTRVAVEKLETERVALAQDRSSAAEETLLAAVVRTTHLTKLVREHRDGREAFRLLEQRVQPNVTLTNFLVDYSKATITTTMSASSFTAIAQQLLAFEQDPRVAGIRSTEFLRSTDTGLFTASVELTLRPDAFRPISSR</sequence>
<keyword evidence="1" id="KW-0812">Transmembrane</keyword>
<organism evidence="2 3">
    <name type="scientific">Candidatus Terrybacteria bacterium RIFCSPLOWO2_01_FULL_58_14</name>
    <dbReference type="NCBI Taxonomy" id="1802369"/>
    <lineage>
        <taxon>Bacteria</taxon>
        <taxon>Candidatus Terryibacteriota</taxon>
    </lineage>
</organism>
<keyword evidence="1" id="KW-0472">Membrane</keyword>
<dbReference type="EMBL" id="MHSZ01000005">
    <property type="protein sequence ID" value="OHA54001.1"/>
    <property type="molecule type" value="Genomic_DNA"/>
</dbReference>
<gene>
    <name evidence="2" type="ORF">A2991_03860</name>
</gene>
<name>A0A1G2Q2D3_9BACT</name>
<dbReference type="Proteomes" id="UP000177865">
    <property type="component" value="Unassembled WGS sequence"/>
</dbReference>
<accession>A0A1G2Q2D3</accession>
<reference evidence="2 3" key="1">
    <citation type="journal article" date="2016" name="Nat. Commun.">
        <title>Thousands of microbial genomes shed light on interconnected biogeochemical processes in an aquifer system.</title>
        <authorList>
            <person name="Anantharaman K."/>
            <person name="Brown C.T."/>
            <person name="Hug L.A."/>
            <person name="Sharon I."/>
            <person name="Castelle C.J."/>
            <person name="Probst A.J."/>
            <person name="Thomas B.C."/>
            <person name="Singh A."/>
            <person name="Wilkins M.J."/>
            <person name="Karaoz U."/>
            <person name="Brodie E.L."/>
            <person name="Williams K.H."/>
            <person name="Hubbard S.S."/>
            <person name="Banfield J.F."/>
        </authorList>
    </citation>
    <scope>NUCLEOTIDE SEQUENCE [LARGE SCALE GENOMIC DNA]</scope>
</reference>
<evidence type="ECO:0000313" key="3">
    <source>
        <dbReference type="Proteomes" id="UP000177865"/>
    </source>
</evidence>
<protein>
    <recommendedName>
        <fullName evidence="4">PilN domain-containing protein</fullName>
    </recommendedName>
</protein>
<feature type="transmembrane region" description="Helical" evidence="1">
    <location>
        <begin position="28"/>
        <end position="50"/>
    </location>
</feature>
<keyword evidence="1" id="KW-1133">Transmembrane helix</keyword>
<evidence type="ECO:0008006" key="4">
    <source>
        <dbReference type="Google" id="ProtNLM"/>
    </source>
</evidence>